<dbReference type="AlphaFoldDB" id="A0A8H5AXC4"/>
<feature type="compositionally biased region" description="Polar residues" evidence="2">
    <location>
        <begin position="145"/>
        <end position="158"/>
    </location>
</feature>
<feature type="region of interest" description="Disordered" evidence="2">
    <location>
        <begin position="437"/>
        <end position="458"/>
    </location>
</feature>
<feature type="compositionally biased region" description="Polar residues" evidence="2">
    <location>
        <begin position="165"/>
        <end position="174"/>
    </location>
</feature>
<evidence type="ECO:0000313" key="4">
    <source>
        <dbReference type="Proteomes" id="UP000567179"/>
    </source>
</evidence>
<gene>
    <name evidence="3" type="ORF">D9619_003096</name>
</gene>
<keyword evidence="4" id="KW-1185">Reference proteome</keyword>
<feature type="region of interest" description="Disordered" evidence="2">
    <location>
        <begin position="289"/>
        <end position="348"/>
    </location>
</feature>
<feature type="coiled-coil region" evidence="1">
    <location>
        <begin position="90"/>
        <end position="124"/>
    </location>
</feature>
<accession>A0A8H5AXC4</accession>
<dbReference type="OrthoDB" id="3365514at2759"/>
<protein>
    <submittedName>
        <fullName evidence="3">Uncharacterized protein</fullName>
    </submittedName>
</protein>
<name>A0A8H5AXC4_9AGAR</name>
<dbReference type="Proteomes" id="UP000567179">
    <property type="component" value="Unassembled WGS sequence"/>
</dbReference>
<evidence type="ECO:0000256" key="1">
    <source>
        <dbReference type="SAM" id="Coils"/>
    </source>
</evidence>
<organism evidence="3 4">
    <name type="scientific">Psilocybe cf. subviscida</name>
    <dbReference type="NCBI Taxonomy" id="2480587"/>
    <lineage>
        <taxon>Eukaryota</taxon>
        <taxon>Fungi</taxon>
        <taxon>Dikarya</taxon>
        <taxon>Basidiomycota</taxon>
        <taxon>Agaricomycotina</taxon>
        <taxon>Agaricomycetes</taxon>
        <taxon>Agaricomycetidae</taxon>
        <taxon>Agaricales</taxon>
        <taxon>Agaricineae</taxon>
        <taxon>Strophariaceae</taxon>
        <taxon>Psilocybe</taxon>
    </lineage>
</organism>
<keyword evidence="1" id="KW-0175">Coiled coil</keyword>
<feature type="region of interest" description="Disordered" evidence="2">
    <location>
        <begin position="145"/>
        <end position="174"/>
    </location>
</feature>
<dbReference type="EMBL" id="JAACJJ010000056">
    <property type="protein sequence ID" value="KAF5312662.1"/>
    <property type="molecule type" value="Genomic_DNA"/>
</dbReference>
<feature type="region of interest" description="Disordered" evidence="2">
    <location>
        <begin position="1"/>
        <end position="20"/>
    </location>
</feature>
<evidence type="ECO:0000256" key="2">
    <source>
        <dbReference type="SAM" id="MobiDB-lite"/>
    </source>
</evidence>
<comment type="caution">
    <text evidence="3">The sequence shown here is derived from an EMBL/GenBank/DDBJ whole genome shotgun (WGS) entry which is preliminary data.</text>
</comment>
<feature type="compositionally biased region" description="Basic and acidic residues" evidence="2">
    <location>
        <begin position="324"/>
        <end position="336"/>
    </location>
</feature>
<reference evidence="3 4" key="1">
    <citation type="journal article" date="2020" name="ISME J.">
        <title>Uncovering the hidden diversity of litter-decomposition mechanisms in mushroom-forming fungi.</title>
        <authorList>
            <person name="Floudas D."/>
            <person name="Bentzer J."/>
            <person name="Ahren D."/>
            <person name="Johansson T."/>
            <person name="Persson P."/>
            <person name="Tunlid A."/>
        </authorList>
    </citation>
    <scope>NUCLEOTIDE SEQUENCE [LARGE SCALE GENOMIC DNA]</scope>
    <source>
        <strain evidence="3 4">CBS 101986</strain>
    </source>
</reference>
<sequence length="458" mass="48705">MSPSEPQTAAKTSSDSTSGQALQLNSLQPEFSALAYCLKNTVVSTGQIYDFHIRARERGIERHVSSPPKSLQAALGRSMEKYDQICDTIEARLNRAIDALKRDLEREEERVAAEERRKQAESLMLPPPVPLSAIDTMDISSSLAASEVTSTNPRNSPILQPMSGRRQSQVSISSLHRPQFPLKLDLSSTSLRISEEEANAIFSKGGLPSPVTLAPKSARPTESNEFPPDFMAAFGNASLPLDGAGVATLPDGMHLQQAQGLGDSSDKPIELDLDMDMDMSNMAGAFGGTGHARETNTHSGLFSPINMDGEGGHVQENSAGNQPMKEEGDGLNDFHLDSTNTDELFGDFSSHDGGLGMALDASTTSQAQNAEAPSPNNLLAQLSAVSDLMKPSDASSNQSAPEFDLGSLDYSHLSSNFFGNAESSEVGFPMDMDAFLASQSASNHPEPSTSNESAPAAS</sequence>
<evidence type="ECO:0000313" key="3">
    <source>
        <dbReference type="EMBL" id="KAF5312662.1"/>
    </source>
</evidence>
<proteinExistence type="predicted"/>